<feature type="non-terminal residue" evidence="1">
    <location>
        <position position="26"/>
    </location>
</feature>
<accession>A0A8S2X8K0</accession>
<name>A0A8S2X8K0_9BILA</name>
<evidence type="ECO:0000313" key="1">
    <source>
        <dbReference type="EMBL" id="CAF4484852.1"/>
    </source>
</evidence>
<organism evidence="1 2">
    <name type="scientific">Rotaria magnacalcarata</name>
    <dbReference type="NCBI Taxonomy" id="392030"/>
    <lineage>
        <taxon>Eukaryota</taxon>
        <taxon>Metazoa</taxon>
        <taxon>Spiralia</taxon>
        <taxon>Gnathifera</taxon>
        <taxon>Rotifera</taxon>
        <taxon>Eurotatoria</taxon>
        <taxon>Bdelloidea</taxon>
        <taxon>Philodinida</taxon>
        <taxon>Philodinidae</taxon>
        <taxon>Rotaria</taxon>
    </lineage>
</organism>
<gene>
    <name evidence="1" type="ORF">SMN809_LOCUS34202</name>
</gene>
<sequence length="26" mass="2859">MVNATVLHDGQQIQINLPDNPSLDII</sequence>
<dbReference type="Proteomes" id="UP000676336">
    <property type="component" value="Unassembled WGS sequence"/>
</dbReference>
<evidence type="ECO:0000313" key="2">
    <source>
        <dbReference type="Proteomes" id="UP000676336"/>
    </source>
</evidence>
<comment type="caution">
    <text evidence="1">The sequence shown here is derived from an EMBL/GenBank/DDBJ whole genome shotgun (WGS) entry which is preliminary data.</text>
</comment>
<protein>
    <submittedName>
        <fullName evidence="1">Uncharacterized protein</fullName>
    </submittedName>
</protein>
<dbReference type="AlphaFoldDB" id="A0A8S2X8K0"/>
<proteinExistence type="predicted"/>
<dbReference type="EMBL" id="CAJOBI010077742">
    <property type="protein sequence ID" value="CAF4484852.1"/>
    <property type="molecule type" value="Genomic_DNA"/>
</dbReference>
<reference evidence="1" key="1">
    <citation type="submission" date="2021-02" db="EMBL/GenBank/DDBJ databases">
        <authorList>
            <person name="Nowell W R."/>
        </authorList>
    </citation>
    <scope>NUCLEOTIDE SEQUENCE</scope>
</reference>